<feature type="compositionally biased region" description="Basic and acidic residues" evidence="1">
    <location>
        <begin position="18"/>
        <end position="28"/>
    </location>
</feature>
<dbReference type="RefSeq" id="WP_153683639.1">
    <property type="nucleotide sequence ID" value="NZ_WJIF01000002.1"/>
</dbReference>
<comment type="caution">
    <text evidence="2">The sequence shown here is derived from an EMBL/GenBank/DDBJ whole genome shotgun (WGS) entry which is preliminary data.</text>
</comment>
<accession>A0A6I2F3N6</accession>
<dbReference type="Proteomes" id="UP000431080">
    <property type="component" value="Unassembled WGS sequence"/>
</dbReference>
<dbReference type="AlphaFoldDB" id="A0A6I2F3N6"/>
<evidence type="ECO:0000313" key="3">
    <source>
        <dbReference type="Proteomes" id="UP000431080"/>
    </source>
</evidence>
<protein>
    <submittedName>
        <fullName evidence="2">Uncharacterized protein</fullName>
    </submittedName>
</protein>
<reference evidence="2 3" key="1">
    <citation type="submission" date="2019-10" db="EMBL/GenBank/DDBJ databases">
        <authorList>
            <person name="Nie G."/>
            <person name="Ming H."/>
            <person name="Yi B."/>
        </authorList>
    </citation>
    <scope>NUCLEOTIDE SEQUENCE [LARGE SCALE GENOMIC DNA]</scope>
    <source>
        <strain evidence="2 3">CFH 90414</strain>
    </source>
</reference>
<organism evidence="2 3">
    <name type="scientific">Agromyces agglutinans</name>
    <dbReference type="NCBI Taxonomy" id="2662258"/>
    <lineage>
        <taxon>Bacteria</taxon>
        <taxon>Bacillati</taxon>
        <taxon>Actinomycetota</taxon>
        <taxon>Actinomycetes</taxon>
        <taxon>Micrococcales</taxon>
        <taxon>Microbacteriaceae</taxon>
        <taxon>Agromyces</taxon>
    </lineage>
</organism>
<sequence>MSDKSPKKSGSKTAATRTLKEKRADKKSKVAGRAGNDITEVTHRKK</sequence>
<feature type="region of interest" description="Disordered" evidence="1">
    <location>
        <begin position="1"/>
        <end position="46"/>
    </location>
</feature>
<evidence type="ECO:0000313" key="2">
    <source>
        <dbReference type="EMBL" id="MRG59189.1"/>
    </source>
</evidence>
<dbReference type="EMBL" id="WJIF01000002">
    <property type="protein sequence ID" value="MRG59189.1"/>
    <property type="molecule type" value="Genomic_DNA"/>
</dbReference>
<gene>
    <name evidence="2" type="ORF">GE115_04800</name>
</gene>
<evidence type="ECO:0000256" key="1">
    <source>
        <dbReference type="SAM" id="MobiDB-lite"/>
    </source>
</evidence>
<keyword evidence="3" id="KW-1185">Reference proteome</keyword>
<proteinExistence type="predicted"/>
<name>A0A6I2F3N6_9MICO</name>